<dbReference type="Proteomes" id="UP000053797">
    <property type="component" value="Unassembled WGS sequence"/>
</dbReference>
<reference evidence="1 2" key="1">
    <citation type="journal article" date="2015" name="Int. J. Syst. Evol. Microbiol.">
        <title>Exiguobacterium enclense sp. nov., isolated from sediment.</title>
        <authorList>
            <person name="Dastager S.G."/>
            <person name="Mawlankar R."/>
            <person name="Sonalkar V.V."/>
            <person name="Thorat M.N."/>
            <person name="Mual P."/>
            <person name="Verma A."/>
            <person name="Krishnamurthi S."/>
            <person name="Tang S.K."/>
            <person name="Li W.J."/>
        </authorList>
    </citation>
    <scope>NUCLEOTIDE SEQUENCE [LARGE SCALE GENOMIC DNA]</scope>
    <source>
        <strain evidence="1 2">NIO-1109</strain>
    </source>
</reference>
<evidence type="ECO:0000313" key="2">
    <source>
        <dbReference type="Proteomes" id="UP000053797"/>
    </source>
</evidence>
<organism evidence="1 2">
    <name type="scientific">Exiguobacterium indicum</name>
    <dbReference type="NCBI Taxonomy" id="296995"/>
    <lineage>
        <taxon>Bacteria</taxon>
        <taxon>Bacillati</taxon>
        <taxon>Bacillota</taxon>
        <taxon>Bacilli</taxon>
        <taxon>Bacillales</taxon>
        <taxon>Bacillales Family XII. Incertae Sedis</taxon>
        <taxon>Exiguobacterium</taxon>
    </lineage>
</organism>
<dbReference type="OrthoDB" id="2427428at2"/>
<accession>A0A0V8GBT9</accession>
<name>A0A0V8GBT9_9BACL</name>
<sequence length="151" mass="18026">MEETKQVRIKMSAVTAEFLEEYRERERLSGIGPAIDHIIRDYQEMIKKQWDLNYVSRSVSKQIEQELTTFWEEHISKSLSPLRKSVQQTDLQTQVLIELLQALMQTESIEDIIPTTQYRPSFLETAETAVRKRIDQRKQYKHSDEERMIHK</sequence>
<dbReference type="RefSeq" id="WP_058266050.1">
    <property type="nucleotide sequence ID" value="NZ_FMYN01000007.1"/>
</dbReference>
<evidence type="ECO:0000313" key="1">
    <source>
        <dbReference type="EMBL" id="KSU47691.1"/>
    </source>
</evidence>
<protein>
    <submittedName>
        <fullName evidence="1">Uncharacterized protein</fullName>
    </submittedName>
</protein>
<comment type="caution">
    <text evidence="1">The sequence shown here is derived from an EMBL/GenBank/DDBJ whole genome shotgun (WGS) entry which is preliminary data.</text>
</comment>
<gene>
    <name evidence="1" type="ORF">AS033_15670</name>
</gene>
<dbReference type="EMBL" id="LNQL01000007">
    <property type="protein sequence ID" value="KSU47691.1"/>
    <property type="molecule type" value="Genomic_DNA"/>
</dbReference>
<proteinExistence type="predicted"/>
<dbReference type="AlphaFoldDB" id="A0A0V8GBT9"/>